<gene>
    <name evidence="1" type="ORF">PG2011B_0308</name>
</gene>
<organism evidence="1 2">
    <name type="scientific">Bifidobacterium animalis subsp. lactis</name>
    <name type="common">Bifidobacterium lactis</name>
    <dbReference type="NCBI Taxonomy" id="302911"/>
    <lineage>
        <taxon>Bacteria</taxon>
        <taxon>Bacillati</taxon>
        <taxon>Actinomycetota</taxon>
        <taxon>Actinomycetes</taxon>
        <taxon>Bifidobacteriales</taxon>
        <taxon>Bifidobacteriaceae</taxon>
        <taxon>Bifidobacterium</taxon>
    </lineage>
</organism>
<name>A0A8B3RKB6_BIFAN</name>
<accession>A0A8B3RKB6</accession>
<reference evidence="1 2" key="1">
    <citation type="journal article" date="2019" name="Appl. Environ. Microbiol.">
        <title>Dissecting the evolutionary development of the Bifidobacterium animalis species through comparative genomics analyses.</title>
        <authorList>
            <person name="Lugli G.A."/>
            <person name="Mancino W."/>
            <person name="Milani C."/>
            <person name="Duranti S."/>
            <person name="Mancabelli L."/>
            <person name="Napoli S."/>
            <person name="Mangifesta M."/>
            <person name="Viappiani A."/>
            <person name="Anzalone R."/>
            <person name="Longhi G."/>
            <person name="van Sinderen D."/>
            <person name="Ventura M."/>
            <person name="Turroni F."/>
        </authorList>
    </citation>
    <scope>NUCLEOTIDE SEQUENCE [LARGE SCALE GENOMIC DNA]</scope>
    <source>
        <strain evidence="1 2">2011B</strain>
    </source>
</reference>
<proteinExistence type="predicted"/>
<evidence type="ECO:0000313" key="2">
    <source>
        <dbReference type="Proteomes" id="UP000293613"/>
    </source>
</evidence>
<evidence type="ECO:0000313" key="1">
    <source>
        <dbReference type="EMBL" id="RYM96111.1"/>
    </source>
</evidence>
<dbReference type="RefSeq" id="WP_130077195.1">
    <property type="nucleotide sequence ID" value="NZ_RSCO01000013.1"/>
</dbReference>
<protein>
    <recommendedName>
        <fullName evidence="3">PhnA protein</fullName>
    </recommendedName>
</protein>
<dbReference type="Proteomes" id="UP000293613">
    <property type="component" value="Unassembled WGS sequence"/>
</dbReference>
<dbReference type="AlphaFoldDB" id="A0A8B3RKB6"/>
<dbReference type="EMBL" id="RSCO01000013">
    <property type="protein sequence ID" value="RYM96111.1"/>
    <property type="molecule type" value="Genomic_DNA"/>
</dbReference>
<comment type="caution">
    <text evidence="1">The sequence shown here is derived from an EMBL/GenBank/DDBJ whole genome shotgun (WGS) entry which is preliminary data.</text>
</comment>
<evidence type="ECO:0008006" key="3">
    <source>
        <dbReference type="Google" id="ProtNLM"/>
    </source>
</evidence>
<sequence length="250" mass="27678">MRNNTCAYCTTTIDDDHGLCPQCELRFGITLARLSVSVQPLRDMLDATVHYGGHEQSRIQTATPPTPIRLEVLDLLDDIDTYAYELAHLTLGERAEDEQIPVHLLLQTLVGVPSLAAYGAAGRYMREACRLMSRVDLLLDPPDLHDIGHCPNPLCGVVVRASRGQERVRCEVCGQEATVGEIQARTLDRLRVSSHTGTAGQIARVMTDCGIAITRKRINNWASRKKLEAAGRLGNKPIYRYADVYRLAVS</sequence>